<dbReference type="Pfam" id="PF00072">
    <property type="entry name" value="Response_reg"/>
    <property type="match status" value="1"/>
</dbReference>
<dbReference type="GO" id="GO:0009927">
    <property type="term" value="F:histidine phosphotransfer kinase activity"/>
    <property type="evidence" value="ECO:0007669"/>
    <property type="project" value="TreeGrafter"/>
</dbReference>
<dbReference type="Pfam" id="PF00989">
    <property type="entry name" value="PAS"/>
    <property type="match status" value="1"/>
</dbReference>
<dbReference type="InterPro" id="IPR000700">
    <property type="entry name" value="PAS-assoc_C"/>
</dbReference>
<dbReference type="Gene3D" id="3.30.565.10">
    <property type="entry name" value="Histidine kinase-like ATPase, C-terminal domain"/>
    <property type="match status" value="1"/>
</dbReference>
<keyword evidence="13" id="KW-1185">Reference proteome</keyword>
<dbReference type="InterPro" id="IPR003594">
    <property type="entry name" value="HATPase_dom"/>
</dbReference>
<dbReference type="CDD" id="cd19410">
    <property type="entry name" value="HK9-like_sensor"/>
    <property type="match status" value="1"/>
</dbReference>
<dbReference type="SUPFAM" id="SSF55874">
    <property type="entry name" value="ATPase domain of HSP90 chaperone/DNA topoisomerase II/histidine kinase"/>
    <property type="match status" value="1"/>
</dbReference>
<dbReference type="Gene3D" id="2.10.70.100">
    <property type="match status" value="1"/>
</dbReference>
<evidence type="ECO:0000259" key="9">
    <source>
        <dbReference type="PROSITE" id="PS50110"/>
    </source>
</evidence>
<evidence type="ECO:0000259" key="8">
    <source>
        <dbReference type="PROSITE" id="PS50109"/>
    </source>
</evidence>
<proteinExistence type="predicted"/>
<dbReference type="SMART" id="SM00388">
    <property type="entry name" value="HisKA"/>
    <property type="match status" value="1"/>
</dbReference>
<dbReference type="EC" id="2.7.13.3" evidence="2"/>
<dbReference type="PANTHER" id="PTHR43047:SF72">
    <property type="entry name" value="OSMOSENSING HISTIDINE PROTEIN KINASE SLN1"/>
    <property type="match status" value="1"/>
</dbReference>
<keyword evidence="7" id="KW-0812">Transmembrane</keyword>
<dbReference type="InterPro" id="IPR001610">
    <property type="entry name" value="PAC"/>
</dbReference>
<keyword evidence="5 12" id="KW-0418">Kinase</keyword>
<dbReference type="Pfam" id="PF02518">
    <property type="entry name" value="HATPase_c"/>
    <property type="match status" value="1"/>
</dbReference>
<accession>A0A1R4HI70</accession>
<evidence type="ECO:0000259" key="11">
    <source>
        <dbReference type="PROSITE" id="PS50113"/>
    </source>
</evidence>
<dbReference type="PROSITE" id="PS50113">
    <property type="entry name" value="PAC"/>
    <property type="match status" value="3"/>
</dbReference>
<evidence type="ECO:0000313" key="12">
    <source>
        <dbReference type="EMBL" id="SJM95932.1"/>
    </source>
</evidence>
<feature type="domain" description="Response regulatory" evidence="9">
    <location>
        <begin position="1024"/>
        <end position="1141"/>
    </location>
</feature>
<gene>
    <name evidence="12" type="ORF">CRENPOLYSF1_800011</name>
</gene>
<keyword evidence="4 12" id="KW-0808">Transferase</keyword>
<dbReference type="SUPFAM" id="SSF47384">
    <property type="entry name" value="Homodimeric domain of signal transducing histidine kinase"/>
    <property type="match status" value="1"/>
</dbReference>
<feature type="domain" description="Histidine kinase" evidence="8">
    <location>
        <begin position="780"/>
        <end position="998"/>
    </location>
</feature>
<dbReference type="InterPro" id="IPR013767">
    <property type="entry name" value="PAS_fold"/>
</dbReference>
<feature type="domain" description="PAC" evidence="11">
    <location>
        <begin position="443"/>
        <end position="493"/>
    </location>
</feature>
<dbReference type="InterPro" id="IPR035965">
    <property type="entry name" value="PAS-like_dom_sf"/>
</dbReference>
<evidence type="ECO:0000256" key="6">
    <source>
        <dbReference type="PROSITE-ProRule" id="PRU00169"/>
    </source>
</evidence>
<evidence type="ECO:0000256" key="5">
    <source>
        <dbReference type="ARBA" id="ARBA00022777"/>
    </source>
</evidence>
<dbReference type="GO" id="GO:0006355">
    <property type="term" value="P:regulation of DNA-templated transcription"/>
    <property type="evidence" value="ECO:0007669"/>
    <property type="project" value="InterPro"/>
</dbReference>
<name>A0A1R4HI70_9GAMM</name>
<sequence>MASSAGVGILLVVVVVIASLRAFKHSEASAHMRKDTLNTLIYTSDLLSELTDAETGQRGYLLTGNLMFLQPYTALRDNVHSHLQQLQANTLNATAQTHLVKVLPLIDAKLAELAHVIELRRHNDMDTALKVVAEGEGKRLMDLIRAQINAFIAIQEKALAQHEAAFQSSMQQLLAIIIVSGMLMVLFALSFSYFMYRRSQQQLKNAVHLKTRHLLAQQEQMNGQLQQSNLALEGSEEKLAVTLNSIGDGVIATDVEGRVTLLNAVAEQLTGWTQAEAIGRPVGEIFHIIHQDTRQPSAIPIMAALAHGEIQVMTNHTLLIAHDGSECIIADSCAPIRGKNCQVIGAVLVFRDVTKESVAKQAVRDSAALIQAILNTVVDGIITFHACGGIIETVNPTIEKMFGYNAAELIGQNFSLLIPELDEDKCNLCLNFNARGKMHSTGLQQEVAGHRKDGSFFALEIALGEMELSGRRYFTGILRDITARKQAEEALFKANALQNAIFNSATFSSIATDEKGIIQIFNVGAERMLGYKAGDVMNKITPADISDQQEVIARAKTLSAELATLIKPGFETLAFKASRGIEDIYELTYLRKDGSRLPAVVSVTALRCANNKIIGYLLIGTDNTQRKQSEIEQKKLFQRAQLALDAGQLGDWSWDAASNLVTLGGRSAKMYGFPERECVTREQMRALLSTEDADYAGKAWDQALVEHTAYNNEYKINLALGEQRWISMTGCGNYAEDGTILGMTGVMQDISERKYNEAKLHESIATAEKANLAKSEFLSSMSHELRTPLNAILGFSQLLETGNPLPTAAQMIRLQEIIKAGWYLLELINEVLDLSLIESGKLLLSPEPVLLVDALLECVTMIEPQAQQHAITMTLLPFDNTWLITADRTRLKQVLLNLLSNAVKYNSQPGTVEVICAEISPNHIRIAVKDSGAGLPAEKLTQLFQPFNRLGQEHGNEEGTGIGLVVTKKLVELMDGSIGVESTVGEGSVFWVEFVKCEVLPAADHATLPIKWLAPVPEQPALYTLLYVEDNPANLMLIEQIITAYPDICLLSAPDANIGMALARAHTPEVILMDINLPGISGSKALKLLRKDPVTAHIPVIALSANAMPSDIKNGLEAGFFRYLTKPIKINEFMKALDEALKHA</sequence>
<evidence type="ECO:0000256" key="7">
    <source>
        <dbReference type="SAM" id="Phobius"/>
    </source>
</evidence>
<comment type="catalytic activity">
    <reaction evidence="1">
        <text>ATP + protein L-histidine = ADP + protein N-phospho-L-histidine.</text>
        <dbReference type="EC" id="2.7.13.3"/>
    </reaction>
</comment>
<protein>
    <recommendedName>
        <fullName evidence="2">histidine kinase</fullName>
        <ecNumber evidence="2">2.7.13.3</ecNumber>
    </recommendedName>
</protein>
<dbReference type="GO" id="GO:0000155">
    <property type="term" value="F:phosphorelay sensor kinase activity"/>
    <property type="evidence" value="ECO:0007669"/>
    <property type="project" value="InterPro"/>
</dbReference>
<dbReference type="PRINTS" id="PR00344">
    <property type="entry name" value="BCTRLSENSOR"/>
</dbReference>
<dbReference type="Proteomes" id="UP000195667">
    <property type="component" value="Unassembled WGS sequence"/>
</dbReference>
<dbReference type="InterPro" id="IPR036097">
    <property type="entry name" value="HisK_dim/P_sf"/>
</dbReference>
<dbReference type="GO" id="GO:0005886">
    <property type="term" value="C:plasma membrane"/>
    <property type="evidence" value="ECO:0007669"/>
    <property type="project" value="TreeGrafter"/>
</dbReference>
<evidence type="ECO:0000256" key="3">
    <source>
        <dbReference type="ARBA" id="ARBA00022553"/>
    </source>
</evidence>
<keyword evidence="7" id="KW-0472">Membrane</keyword>
<dbReference type="CDD" id="cd00130">
    <property type="entry name" value="PAS"/>
    <property type="match status" value="3"/>
</dbReference>
<dbReference type="RefSeq" id="WP_087145001.1">
    <property type="nucleotide sequence ID" value="NZ_FUKI01000160.1"/>
</dbReference>
<evidence type="ECO:0000256" key="1">
    <source>
        <dbReference type="ARBA" id="ARBA00000085"/>
    </source>
</evidence>
<feature type="domain" description="PAS" evidence="10">
    <location>
        <begin position="366"/>
        <end position="420"/>
    </location>
</feature>
<dbReference type="Pfam" id="PF00512">
    <property type="entry name" value="HisKA"/>
    <property type="match status" value="1"/>
</dbReference>
<organism evidence="12 13">
    <name type="scientific">Crenothrix polyspora</name>
    <dbReference type="NCBI Taxonomy" id="360316"/>
    <lineage>
        <taxon>Bacteria</taxon>
        <taxon>Pseudomonadati</taxon>
        <taxon>Pseudomonadota</taxon>
        <taxon>Gammaproteobacteria</taxon>
        <taxon>Methylococcales</taxon>
        <taxon>Crenotrichaceae</taxon>
        <taxon>Crenothrix</taxon>
    </lineage>
</organism>
<dbReference type="PROSITE" id="PS50109">
    <property type="entry name" value="HIS_KIN"/>
    <property type="match status" value="1"/>
</dbReference>
<evidence type="ECO:0000256" key="4">
    <source>
        <dbReference type="ARBA" id="ARBA00022679"/>
    </source>
</evidence>
<dbReference type="SMART" id="SM00086">
    <property type="entry name" value="PAC"/>
    <property type="match status" value="4"/>
</dbReference>
<feature type="domain" description="PAS" evidence="10">
    <location>
        <begin position="494"/>
        <end position="539"/>
    </location>
</feature>
<feature type="domain" description="PAC" evidence="11">
    <location>
        <begin position="710"/>
        <end position="762"/>
    </location>
</feature>
<dbReference type="Gene3D" id="3.40.50.2300">
    <property type="match status" value="1"/>
</dbReference>
<dbReference type="SUPFAM" id="SSF52172">
    <property type="entry name" value="CheY-like"/>
    <property type="match status" value="1"/>
</dbReference>
<dbReference type="SUPFAM" id="SSF55785">
    <property type="entry name" value="PYP-like sensor domain (PAS domain)"/>
    <property type="match status" value="4"/>
</dbReference>
<feature type="modified residue" description="4-aspartylphosphate" evidence="6">
    <location>
        <position position="1074"/>
    </location>
</feature>
<dbReference type="NCBIfam" id="TIGR00229">
    <property type="entry name" value="sensory_box"/>
    <property type="match status" value="2"/>
</dbReference>
<feature type="domain" description="PAS" evidence="10">
    <location>
        <begin position="235"/>
        <end position="308"/>
    </location>
</feature>
<feature type="transmembrane region" description="Helical" evidence="7">
    <location>
        <begin position="6"/>
        <end position="23"/>
    </location>
</feature>
<dbReference type="EMBL" id="FUKI01000160">
    <property type="protein sequence ID" value="SJM95932.1"/>
    <property type="molecule type" value="Genomic_DNA"/>
</dbReference>
<dbReference type="InterPro" id="IPR007891">
    <property type="entry name" value="CHASE3"/>
</dbReference>
<dbReference type="CDD" id="cd00082">
    <property type="entry name" value="HisKA"/>
    <property type="match status" value="1"/>
</dbReference>
<dbReference type="Gene3D" id="1.10.287.130">
    <property type="match status" value="1"/>
</dbReference>
<dbReference type="InterPro" id="IPR011006">
    <property type="entry name" value="CheY-like_superfamily"/>
</dbReference>
<dbReference type="AlphaFoldDB" id="A0A1R4HI70"/>
<dbReference type="SMART" id="SM00091">
    <property type="entry name" value="PAS"/>
    <property type="match status" value="4"/>
</dbReference>
<dbReference type="PROSITE" id="PS50110">
    <property type="entry name" value="RESPONSE_REGULATORY"/>
    <property type="match status" value="1"/>
</dbReference>
<dbReference type="InterPro" id="IPR004358">
    <property type="entry name" value="Sig_transdc_His_kin-like_C"/>
</dbReference>
<evidence type="ECO:0000313" key="13">
    <source>
        <dbReference type="Proteomes" id="UP000195667"/>
    </source>
</evidence>
<evidence type="ECO:0000259" key="10">
    <source>
        <dbReference type="PROSITE" id="PS50112"/>
    </source>
</evidence>
<dbReference type="SMART" id="SM00387">
    <property type="entry name" value="HATPase_c"/>
    <property type="match status" value="1"/>
</dbReference>
<dbReference type="InterPro" id="IPR005467">
    <property type="entry name" value="His_kinase_dom"/>
</dbReference>
<reference evidence="13" key="1">
    <citation type="submission" date="2017-02" db="EMBL/GenBank/DDBJ databases">
        <authorList>
            <person name="Daims H."/>
        </authorList>
    </citation>
    <scope>NUCLEOTIDE SEQUENCE [LARGE SCALE GENOMIC DNA]</scope>
</reference>
<feature type="transmembrane region" description="Helical" evidence="7">
    <location>
        <begin position="173"/>
        <end position="196"/>
    </location>
</feature>
<dbReference type="Gene3D" id="3.30.450.20">
    <property type="entry name" value="PAS domain"/>
    <property type="match status" value="4"/>
</dbReference>
<dbReference type="PROSITE" id="PS50112">
    <property type="entry name" value="PAS"/>
    <property type="match status" value="3"/>
</dbReference>
<dbReference type="InterPro" id="IPR036890">
    <property type="entry name" value="HATPase_C_sf"/>
</dbReference>
<evidence type="ECO:0000256" key="2">
    <source>
        <dbReference type="ARBA" id="ARBA00012438"/>
    </source>
</evidence>
<dbReference type="SMART" id="SM00448">
    <property type="entry name" value="REC"/>
    <property type="match status" value="1"/>
</dbReference>
<dbReference type="InterPro" id="IPR003661">
    <property type="entry name" value="HisK_dim/P_dom"/>
</dbReference>
<dbReference type="InterPro" id="IPR001789">
    <property type="entry name" value="Sig_transdc_resp-reg_receiver"/>
</dbReference>
<feature type="domain" description="PAC" evidence="11">
    <location>
        <begin position="583"/>
        <end position="635"/>
    </location>
</feature>
<dbReference type="InterPro" id="IPR000014">
    <property type="entry name" value="PAS"/>
</dbReference>
<keyword evidence="3 6" id="KW-0597">Phosphoprotein</keyword>
<keyword evidence="7" id="KW-1133">Transmembrane helix</keyword>
<dbReference type="Pfam" id="PF08447">
    <property type="entry name" value="PAS_3"/>
    <property type="match status" value="1"/>
</dbReference>
<dbReference type="PANTHER" id="PTHR43047">
    <property type="entry name" value="TWO-COMPONENT HISTIDINE PROTEIN KINASE"/>
    <property type="match status" value="1"/>
</dbReference>
<dbReference type="OrthoDB" id="6187449at2"/>
<dbReference type="Pfam" id="PF05227">
    <property type="entry name" value="CHASE3"/>
    <property type="match status" value="1"/>
</dbReference>
<dbReference type="InterPro" id="IPR013655">
    <property type="entry name" value="PAS_fold_3"/>
</dbReference>
<dbReference type="Pfam" id="PF13426">
    <property type="entry name" value="PAS_9"/>
    <property type="match status" value="2"/>
</dbReference>